<dbReference type="Proteomes" id="UP000310263">
    <property type="component" value="Unassembled WGS sequence"/>
</dbReference>
<organism evidence="4 5">
    <name type="scientific">Muricaecibacterium torontonense</name>
    <dbReference type="NCBI Taxonomy" id="3032871"/>
    <lineage>
        <taxon>Bacteria</taxon>
        <taxon>Bacillati</taxon>
        <taxon>Actinomycetota</taxon>
        <taxon>Coriobacteriia</taxon>
        <taxon>Coriobacteriales</taxon>
        <taxon>Atopobiaceae</taxon>
        <taxon>Muricaecibacterium</taxon>
    </lineage>
</organism>
<keyword evidence="1" id="KW-0808">Transferase</keyword>
<dbReference type="Pfam" id="PF00294">
    <property type="entry name" value="PfkB"/>
    <property type="match status" value="1"/>
</dbReference>
<sequence length="88" mass="9138">MVVAALVPLHQELVEEVEGCLGFSVALPDDVDRGVASHIQAVNPVGSGDTLVGAFAVALERTMDDACALAFAMAAATANCLPPRYRQL</sequence>
<dbReference type="EMBL" id="SRYE01000001">
    <property type="protein sequence ID" value="TGY63520.1"/>
    <property type="molecule type" value="Genomic_DNA"/>
</dbReference>
<dbReference type="PROSITE" id="PS00584">
    <property type="entry name" value="PFKB_KINASES_2"/>
    <property type="match status" value="1"/>
</dbReference>
<evidence type="ECO:0000313" key="5">
    <source>
        <dbReference type="Proteomes" id="UP000310263"/>
    </source>
</evidence>
<keyword evidence="5" id="KW-1185">Reference proteome</keyword>
<dbReference type="AlphaFoldDB" id="A0A4V3RRH7"/>
<dbReference type="GO" id="GO:0016301">
    <property type="term" value="F:kinase activity"/>
    <property type="evidence" value="ECO:0007669"/>
    <property type="project" value="UniProtKB-KW"/>
</dbReference>
<evidence type="ECO:0000256" key="2">
    <source>
        <dbReference type="ARBA" id="ARBA00022777"/>
    </source>
</evidence>
<proteinExistence type="predicted"/>
<dbReference type="SUPFAM" id="SSF53613">
    <property type="entry name" value="Ribokinase-like"/>
    <property type="match status" value="1"/>
</dbReference>
<evidence type="ECO:0000259" key="3">
    <source>
        <dbReference type="Pfam" id="PF00294"/>
    </source>
</evidence>
<dbReference type="InterPro" id="IPR029056">
    <property type="entry name" value="Ribokinase-like"/>
</dbReference>
<comment type="caution">
    <text evidence="4">The sequence shown here is derived from an EMBL/GenBank/DDBJ whole genome shotgun (WGS) entry which is preliminary data.</text>
</comment>
<protein>
    <recommendedName>
        <fullName evidence="3">Carbohydrate kinase PfkB domain-containing protein</fullName>
    </recommendedName>
</protein>
<evidence type="ECO:0000313" key="4">
    <source>
        <dbReference type="EMBL" id="TGY63520.1"/>
    </source>
</evidence>
<feature type="domain" description="Carbohydrate kinase PfkB" evidence="3">
    <location>
        <begin position="38"/>
        <end position="80"/>
    </location>
</feature>
<evidence type="ECO:0000256" key="1">
    <source>
        <dbReference type="ARBA" id="ARBA00022679"/>
    </source>
</evidence>
<dbReference type="InterPro" id="IPR002173">
    <property type="entry name" value="Carboh/pur_kinase_PfkB_CS"/>
</dbReference>
<dbReference type="OrthoDB" id="9801219at2"/>
<keyword evidence="2" id="KW-0418">Kinase</keyword>
<accession>A0A4V3RRH7</accession>
<dbReference type="Gene3D" id="3.40.1190.20">
    <property type="match status" value="1"/>
</dbReference>
<gene>
    <name evidence="4" type="ORF">E5334_02205</name>
</gene>
<dbReference type="InterPro" id="IPR011611">
    <property type="entry name" value="PfkB_dom"/>
</dbReference>
<reference evidence="4 5" key="1">
    <citation type="submission" date="2019-04" db="EMBL/GenBank/DDBJ databases">
        <title>Microbes associate with the intestines of laboratory mice.</title>
        <authorList>
            <person name="Navarre W."/>
            <person name="Wong E."/>
            <person name="Huang K."/>
            <person name="Tropini C."/>
            <person name="Ng K."/>
            <person name="Yu B."/>
        </authorList>
    </citation>
    <scope>NUCLEOTIDE SEQUENCE [LARGE SCALE GENOMIC DNA]</scope>
    <source>
        <strain evidence="4 5">NM07_P-09</strain>
    </source>
</reference>
<name>A0A4V3RRH7_9ACTN</name>